<name>A0A557P2B1_9VIBR</name>
<dbReference type="RefSeq" id="WP_144388645.1">
    <property type="nucleotide sequence ID" value="NZ_CANNCB010000006.1"/>
</dbReference>
<dbReference type="Proteomes" id="UP000319828">
    <property type="component" value="Unassembled WGS sequence"/>
</dbReference>
<evidence type="ECO:0000313" key="3">
    <source>
        <dbReference type="Proteomes" id="UP000319828"/>
    </source>
</evidence>
<proteinExistence type="predicted"/>
<dbReference type="AlphaFoldDB" id="A0A557P2B1"/>
<reference evidence="2 3" key="1">
    <citation type="submission" date="2019-07" db="EMBL/GenBank/DDBJ databases">
        <title>The draft genome sequence of Vibrio algivorus M1486.</title>
        <authorList>
            <person name="Meng X."/>
        </authorList>
    </citation>
    <scope>NUCLEOTIDE SEQUENCE [LARGE SCALE GENOMIC DNA]</scope>
    <source>
        <strain evidence="2 3">M1486</strain>
    </source>
</reference>
<accession>A0A557P2B1</accession>
<evidence type="ECO:0000259" key="1">
    <source>
        <dbReference type="Pfam" id="PF11557"/>
    </source>
</evidence>
<feature type="domain" description="Solitary outer membrane autotransporter-like beta-barrel" evidence="1">
    <location>
        <begin position="22"/>
        <end position="325"/>
    </location>
</feature>
<comment type="caution">
    <text evidence="2">The sequence shown here is derived from an EMBL/GenBank/DDBJ whole genome shotgun (WGS) entry which is preliminary data.</text>
</comment>
<dbReference type="EMBL" id="VMKJ01000028">
    <property type="protein sequence ID" value="TVO34808.1"/>
    <property type="molecule type" value="Genomic_DNA"/>
</dbReference>
<dbReference type="Pfam" id="PF11557">
    <property type="entry name" value="Omp_AT"/>
    <property type="match status" value="1"/>
</dbReference>
<sequence>MKWILPTTVLFSSLGFIPASIADSLRDSGKQYYEELLASSVILSDSDLISLGIKSFDPNEVFKSEDDNLGGKGALDERKKISIYNLPLHFEIAGAHPDFQHEITLKFSYFSFNEDVALVDNVQPDRLKQDVYSAYLSYTLEYSLTDRWKIAYGVGSYLMYADNDYHFKSADSQQFQPFLDQSFSNMSVWSTFIEPYIEFKYQVDSSWGRWGVMSQWHYFAGVNWDKINEGSYGTPEGWRVSNGIQIEYDLANFEQFKPALYSSLKRIDIGHDATSILQTNSYYEAGIGVIWANVFDWDFIDTIGIGVNFNYGSSLRGGGILLYINPFNG</sequence>
<dbReference type="OrthoDB" id="6080400at2"/>
<evidence type="ECO:0000313" key="2">
    <source>
        <dbReference type="EMBL" id="TVO34808.1"/>
    </source>
</evidence>
<dbReference type="InterPro" id="IPR021621">
    <property type="entry name" value="Omp_AT"/>
</dbReference>
<gene>
    <name evidence="2" type="ORF">FOF44_12780</name>
</gene>
<organism evidence="2 3">
    <name type="scientific">Vibrio algivorus</name>
    <dbReference type="NCBI Taxonomy" id="1667024"/>
    <lineage>
        <taxon>Bacteria</taxon>
        <taxon>Pseudomonadati</taxon>
        <taxon>Pseudomonadota</taxon>
        <taxon>Gammaproteobacteria</taxon>
        <taxon>Vibrionales</taxon>
        <taxon>Vibrionaceae</taxon>
        <taxon>Vibrio</taxon>
    </lineage>
</organism>
<protein>
    <submittedName>
        <fullName evidence="2">Solitary outer membrane autotransporter beta-barrel domain</fullName>
    </submittedName>
</protein>